<name>A0A286GGQ7_9ACTN</name>
<feature type="transmembrane region" description="Helical" evidence="8">
    <location>
        <begin position="253"/>
        <end position="275"/>
    </location>
</feature>
<feature type="transmembrane region" description="Helical" evidence="8">
    <location>
        <begin position="77"/>
        <end position="97"/>
    </location>
</feature>
<evidence type="ECO:0000256" key="7">
    <source>
        <dbReference type="SAM" id="MobiDB-lite"/>
    </source>
</evidence>
<dbReference type="GO" id="GO:0022857">
    <property type="term" value="F:transmembrane transporter activity"/>
    <property type="evidence" value="ECO:0007669"/>
    <property type="project" value="InterPro"/>
</dbReference>
<keyword evidence="5 8" id="KW-1133">Transmembrane helix</keyword>
<dbReference type="AlphaFoldDB" id="A0A286GGQ7"/>
<dbReference type="OrthoDB" id="5494559at2"/>
<gene>
    <name evidence="10" type="ORF">SAMN06272739_0965</name>
</gene>
<feature type="transmembrane region" description="Helical" evidence="8">
    <location>
        <begin position="287"/>
        <end position="312"/>
    </location>
</feature>
<feature type="transmembrane region" description="Helical" evidence="8">
    <location>
        <begin position="44"/>
        <end position="65"/>
    </location>
</feature>
<keyword evidence="3" id="KW-1003">Cell membrane</keyword>
<evidence type="ECO:0000256" key="2">
    <source>
        <dbReference type="ARBA" id="ARBA00022448"/>
    </source>
</evidence>
<comment type="subcellular location">
    <subcellularLocation>
        <location evidence="1">Cell inner membrane</location>
        <topology evidence="1">Multi-pass membrane protein</topology>
    </subcellularLocation>
</comment>
<reference evidence="11" key="1">
    <citation type="submission" date="2017-09" db="EMBL/GenBank/DDBJ databases">
        <authorList>
            <person name="Varghese N."/>
            <person name="Submissions S."/>
        </authorList>
    </citation>
    <scope>NUCLEOTIDE SEQUENCE [LARGE SCALE GENOMIC DNA]</scope>
    <source>
        <strain evidence="11">DSM 44270</strain>
    </source>
</reference>
<dbReference type="PANTHER" id="PTHR23513:SF9">
    <property type="entry name" value="ENTEROBACTIN EXPORTER ENTS"/>
    <property type="match status" value="1"/>
</dbReference>
<dbReference type="InterPro" id="IPR020846">
    <property type="entry name" value="MFS_dom"/>
</dbReference>
<organism evidence="10 11">
    <name type="scientific">Blastococcus haudaquaticus</name>
    <dbReference type="NCBI Taxonomy" id="1938745"/>
    <lineage>
        <taxon>Bacteria</taxon>
        <taxon>Bacillati</taxon>
        <taxon>Actinomycetota</taxon>
        <taxon>Actinomycetes</taxon>
        <taxon>Geodermatophilales</taxon>
        <taxon>Geodermatophilaceae</taxon>
        <taxon>Blastococcus</taxon>
    </lineage>
</organism>
<keyword evidence="6 8" id="KW-0472">Membrane</keyword>
<feature type="transmembrane region" description="Helical" evidence="8">
    <location>
        <begin position="170"/>
        <end position="189"/>
    </location>
</feature>
<evidence type="ECO:0000256" key="1">
    <source>
        <dbReference type="ARBA" id="ARBA00004429"/>
    </source>
</evidence>
<evidence type="ECO:0000256" key="6">
    <source>
        <dbReference type="ARBA" id="ARBA00023136"/>
    </source>
</evidence>
<evidence type="ECO:0000259" key="9">
    <source>
        <dbReference type="PROSITE" id="PS50850"/>
    </source>
</evidence>
<keyword evidence="2" id="KW-0813">Transport</keyword>
<dbReference type="PANTHER" id="PTHR23513">
    <property type="entry name" value="INTEGRAL MEMBRANE EFFLUX PROTEIN-RELATED"/>
    <property type="match status" value="1"/>
</dbReference>
<feature type="transmembrane region" description="Helical" evidence="8">
    <location>
        <begin position="220"/>
        <end position="241"/>
    </location>
</feature>
<proteinExistence type="predicted"/>
<evidence type="ECO:0000256" key="4">
    <source>
        <dbReference type="ARBA" id="ARBA00022692"/>
    </source>
</evidence>
<dbReference type="EMBL" id="OCNK01000001">
    <property type="protein sequence ID" value="SOD94707.1"/>
    <property type="molecule type" value="Genomic_DNA"/>
</dbReference>
<keyword evidence="11" id="KW-1185">Reference proteome</keyword>
<dbReference type="Pfam" id="PF05977">
    <property type="entry name" value="MFS_3"/>
    <property type="match status" value="1"/>
</dbReference>
<evidence type="ECO:0000256" key="3">
    <source>
        <dbReference type="ARBA" id="ARBA00022475"/>
    </source>
</evidence>
<evidence type="ECO:0000313" key="11">
    <source>
        <dbReference type="Proteomes" id="UP000219482"/>
    </source>
</evidence>
<evidence type="ECO:0000313" key="10">
    <source>
        <dbReference type="EMBL" id="SOD94707.1"/>
    </source>
</evidence>
<protein>
    <submittedName>
        <fullName evidence="10">Predicted arabinose efflux permease, MFS family</fullName>
    </submittedName>
</protein>
<feature type="transmembrane region" description="Helical" evidence="8">
    <location>
        <begin position="370"/>
        <end position="392"/>
    </location>
</feature>
<accession>A0A286GGQ7</accession>
<dbReference type="PROSITE" id="PS50850">
    <property type="entry name" value="MFS"/>
    <property type="match status" value="1"/>
</dbReference>
<keyword evidence="4 8" id="KW-0812">Transmembrane</keyword>
<evidence type="ECO:0000256" key="8">
    <source>
        <dbReference type="SAM" id="Phobius"/>
    </source>
</evidence>
<dbReference type="RefSeq" id="WP_097182701.1">
    <property type="nucleotide sequence ID" value="NZ_OCNK01000001.1"/>
</dbReference>
<dbReference type="CDD" id="cd06173">
    <property type="entry name" value="MFS_MefA_like"/>
    <property type="match status" value="1"/>
</dbReference>
<feature type="domain" description="Major facilitator superfamily (MFS) profile" evidence="9">
    <location>
        <begin position="1"/>
        <end position="396"/>
    </location>
</feature>
<dbReference type="InterPro" id="IPR010290">
    <property type="entry name" value="TM_effector"/>
</dbReference>
<dbReference type="GO" id="GO:0005886">
    <property type="term" value="C:plasma membrane"/>
    <property type="evidence" value="ECO:0007669"/>
    <property type="project" value="UniProtKB-SubCell"/>
</dbReference>
<dbReference type="SUPFAM" id="SSF103473">
    <property type="entry name" value="MFS general substrate transporter"/>
    <property type="match status" value="1"/>
</dbReference>
<dbReference type="Proteomes" id="UP000219482">
    <property type="component" value="Unassembled WGS sequence"/>
</dbReference>
<evidence type="ECO:0000256" key="5">
    <source>
        <dbReference type="ARBA" id="ARBA00022989"/>
    </source>
</evidence>
<dbReference type="InterPro" id="IPR036259">
    <property type="entry name" value="MFS_trans_sf"/>
</dbReference>
<sequence length="430" mass="44721">MPLPTVFANRDFRLYWSGVVLSQIGTRGTVAANYFHVYALTDSIAYTGLVGAGQAVALILLSPLGGALADRYDRRRLLQAAQAVALVVALALTVVTFSGAVQAWHVVVSVLFTTAAATFDQPARQALIPALVGRKHIGEAIALLNPSREVAVLLGPLLAGVLIAVGGPGLMYLVDVVTYAVLVVVLAFIRTPRLVSDQAPPVSIVASIAEGARYVVRRRLITSLMALDLSATVLSAYRVLLPAIATDVLAVGATGYGVLSSAPSAGALLATYTIFRVVKDSRRQGRILLGSTFLYGIAAMGLAQSPVVWLAVGAALLLGAFDAMATTIRHAAVQIDTPDEIRGRVTAFYQMSSRGGPAIGDVAMGAFAGAVGPVLALTLGGIGPMLVAAAFWSRANVVRDYRGAAEDADEPVEPVVPSDARPVSGETRRG</sequence>
<feature type="region of interest" description="Disordered" evidence="7">
    <location>
        <begin position="405"/>
        <end position="430"/>
    </location>
</feature>
<dbReference type="Gene3D" id="1.20.1250.20">
    <property type="entry name" value="MFS general substrate transporter like domains"/>
    <property type="match status" value="1"/>
</dbReference>